<protein>
    <recommendedName>
        <fullName evidence="4">DUF1640 domain-containing protein</fullName>
    </recommendedName>
</protein>
<evidence type="ECO:0008006" key="4">
    <source>
        <dbReference type="Google" id="ProtNLM"/>
    </source>
</evidence>
<reference evidence="2" key="1">
    <citation type="journal article" date="2014" name="Int. J. Syst. Evol. Microbiol.">
        <title>Complete genome sequence of Corynebacterium casei LMG S-19264T (=DSM 44701T), isolated from a smear-ripened cheese.</title>
        <authorList>
            <consortium name="US DOE Joint Genome Institute (JGI-PGF)"/>
            <person name="Walter F."/>
            <person name="Albersmeier A."/>
            <person name="Kalinowski J."/>
            <person name="Ruckert C."/>
        </authorList>
    </citation>
    <scope>NUCLEOTIDE SEQUENCE</scope>
    <source>
        <strain evidence="2">KCTC 12870</strain>
    </source>
</reference>
<keyword evidence="3" id="KW-1185">Reference proteome</keyword>
<gene>
    <name evidence="2" type="ORF">GCM10007047_31580</name>
</gene>
<organism evidence="2 3">
    <name type="scientific">Cerasicoccus arenae</name>
    <dbReference type="NCBI Taxonomy" id="424488"/>
    <lineage>
        <taxon>Bacteria</taxon>
        <taxon>Pseudomonadati</taxon>
        <taxon>Verrucomicrobiota</taxon>
        <taxon>Opitutia</taxon>
        <taxon>Puniceicoccales</taxon>
        <taxon>Cerasicoccaceae</taxon>
        <taxon>Cerasicoccus</taxon>
    </lineage>
</organism>
<evidence type="ECO:0000313" key="2">
    <source>
        <dbReference type="EMBL" id="GHC11914.1"/>
    </source>
</evidence>
<accession>A0A8J3GEU1</accession>
<dbReference type="AlphaFoldDB" id="A0A8J3GEU1"/>
<sequence>MLLTDTHSAIKRLTAGKLFSPKQAEKIVELFSDADEQVATKSDIKLLEATLGNRLSNIQDKIADKVDTKTYYAGLLAQTFAILSILAALRFF</sequence>
<dbReference type="RefSeq" id="WP_189517033.1">
    <property type="nucleotide sequence ID" value="NZ_BMXG01000027.1"/>
</dbReference>
<dbReference type="Proteomes" id="UP000642829">
    <property type="component" value="Unassembled WGS sequence"/>
</dbReference>
<evidence type="ECO:0000256" key="1">
    <source>
        <dbReference type="SAM" id="Phobius"/>
    </source>
</evidence>
<proteinExistence type="predicted"/>
<keyword evidence="1" id="KW-1133">Transmembrane helix</keyword>
<keyword evidence="1" id="KW-0472">Membrane</keyword>
<evidence type="ECO:0000313" key="3">
    <source>
        <dbReference type="Proteomes" id="UP000642829"/>
    </source>
</evidence>
<keyword evidence="1" id="KW-0812">Transmembrane</keyword>
<comment type="caution">
    <text evidence="2">The sequence shown here is derived from an EMBL/GenBank/DDBJ whole genome shotgun (WGS) entry which is preliminary data.</text>
</comment>
<dbReference type="EMBL" id="BMXG01000027">
    <property type="protein sequence ID" value="GHC11914.1"/>
    <property type="molecule type" value="Genomic_DNA"/>
</dbReference>
<feature type="transmembrane region" description="Helical" evidence="1">
    <location>
        <begin position="71"/>
        <end position="89"/>
    </location>
</feature>
<reference evidence="2" key="2">
    <citation type="submission" date="2020-09" db="EMBL/GenBank/DDBJ databases">
        <authorList>
            <person name="Sun Q."/>
            <person name="Kim S."/>
        </authorList>
    </citation>
    <scope>NUCLEOTIDE SEQUENCE</scope>
    <source>
        <strain evidence="2">KCTC 12870</strain>
    </source>
</reference>
<name>A0A8J3GEU1_9BACT</name>